<feature type="domain" description="Helicase ATP-binding" evidence="9">
    <location>
        <begin position="354"/>
        <end position="552"/>
    </location>
</feature>
<feature type="compositionally biased region" description="Basic and acidic residues" evidence="7">
    <location>
        <begin position="1907"/>
        <end position="1929"/>
    </location>
</feature>
<dbReference type="GO" id="GO:0000785">
    <property type="term" value="C:chromatin"/>
    <property type="evidence" value="ECO:0007669"/>
    <property type="project" value="TreeGrafter"/>
</dbReference>
<feature type="compositionally biased region" description="Basic and acidic residues" evidence="7">
    <location>
        <begin position="1864"/>
        <end position="1883"/>
    </location>
</feature>
<dbReference type="Gene3D" id="3.40.50.300">
    <property type="entry name" value="P-loop containing nucleotide triphosphate hydrolases"/>
    <property type="match status" value="1"/>
</dbReference>
<evidence type="ECO:0000259" key="8">
    <source>
        <dbReference type="PROSITE" id="PS50013"/>
    </source>
</evidence>
<feature type="region of interest" description="Disordered" evidence="7">
    <location>
        <begin position="1905"/>
        <end position="1929"/>
    </location>
</feature>
<comment type="caution">
    <text evidence="11">The sequence shown here is derived from an EMBL/GenBank/DDBJ whole genome shotgun (WGS) entry which is preliminary data.</text>
</comment>
<feature type="compositionally biased region" description="Low complexity" evidence="7">
    <location>
        <begin position="2050"/>
        <end position="2072"/>
    </location>
</feature>
<feature type="region of interest" description="Disordered" evidence="7">
    <location>
        <begin position="1570"/>
        <end position="1591"/>
    </location>
</feature>
<feature type="compositionally biased region" description="Basic and acidic residues" evidence="7">
    <location>
        <begin position="137"/>
        <end position="153"/>
    </location>
</feature>
<dbReference type="InterPro" id="IPR027417">
    <property type="entry name" value="P-loop_NTPase"/>
</dbReference>
<feature type="compositionally biased region" description="Low complexity" evidence="7">
    <location>
        <begin position="1385"/>
        <end position="1394"/>
    </location>
</feature>
<dbReference type="Gene3D" id="2.40.50.40">
    <property type="match status" value="2"/>
</dbReference>
<gene>
    <name evidence="11" type="ORF">Pfra01_001176900</name>
</gene>
<feature type="domain" description="Helicase C-terminal" evidence="10">
    <location>
        <begin position="695"/>
        <end position="847"/>
    </location>
</feature>
<dbReference type="GO" id="GO:0003677">
    <property type="term" value="F:DNA binding"/>
    <property type="evidence" value="ECO:0007669"/>
    <property type="project" value="TreeGrafter"/>
</dbReference>
<feature type="region of interest" description="Disordered" evidence="7">
    <location>
        <begin position="1"/>
        <end position="92"/>
    </location>
</feature>
<dbReference type="Pfam" id="PF00271">
    <property type="entry name" value="Helicase_C"/>
    <property type="match status" value="1"/>
</dbReference>
<dbReference type="InterPro" id="IPR016197">
    <property type="entry name" value="Chromo-like_dom_sf"/>
</dbReference>
<dbReference type="GO" id="GO:0140658">
    <property type="term" value="F:ATP-dependent chromatin remodeler activity"/>
    <property type="evidence" value="ECO:0007669"/>
    <property type="project" value="TreeGrafter"/>
</dbReference>
<reference evidence="11" key="1">
    <citation type="submission" date="2023-04" db="EMBL/GenBank/DDBJ databases">
        <title>Phytophthora fragariaefolia NBRC 109709.</title>
        <authorList>
            <person name="Ichikawa N."/>
            <person name="Sato H."/>
            <person name="Tonouchi N."/>
        </authorList>
    </citation>
    <scope>NUCLEOTIDE SEQUENCE</scope>
    <source>
        <strain evidence="11">NBRC 109709</strain>
    </source>
</reference>
<accession>A0A9W6XJ89</accession>
<evidence type="ECO:0000256" key="7">
    <source>
        <dbReference type="SAM" id="MobiDB-lite"/>
    </source>
</evidence>
<evidence type="ECO:0000259" key="10">
    <source>
        <dbReference type="PROSITE" id="PS51194"/>
    </source>
</evidence>
<dbReference type="CDD" id="cd18793">
    <property type="entry name" value="SF2_C_SNF"/>
    <property type="match status" value="1"/>
</dbReference>
<dbReference type="Proteomes" id="UP001165121">
    <property type="component" value="Unassembled WGS sequence"/>
</dbReference>
<feature type="region of interest" description="Disordered" evidence="7">
    <location>
        <begin position="132"/>
        <end position="171"/>
    </location>
</feature>
<keyword evidence="2" id="KW-0677">Repeat</keyword>
<evidence type="ECO:0000256" key="3">
    <source>
        <dbReference type="ARBA" id="ARBA00022741"/>
    </source>
</evidence>
<feature type="region of interest" description="Disordered" evidence="7">
    <location>
        <begin position="1843"/>
        <end position="1883"/>
    </location>
</feature>
<feature type="compositionally biased region" description="Acidic residues" evidence="7">
    <location>
        <begin position="25"/>
        <end position="37"/>
    </location>
</feature>
<evidence type="ECO:0000256" key="1">
    <source>
        <dbReference type="ARBA" id="ARBA00004123"/>
    </source>
</evidence>
<feature type="compositionally biased region" description="Basic and acidic residues" evidence="7">
    <location>
        <begin position="2035"/>
        <end position="2049"/>
    </location>
</feature>
<dbReference type="InterPro" id="IPR000953">
    <property type="entry name" value="Chromo/chromo_shadow_dom"/>
</dbReference>
<evidence type="ECO:0000313" key="12">
    <source>
        <dbReference type="Proteomes" id="UP001165121"/>
    </source>
</evidence>
<dbReference type="SMART" id="SM00487">
    <property type="entry name" value="DEXDc"/>
    <property type="match status" value="1"/>
</dbReference>
<feature type="compositionally biased region" description="Pro residues" evidence="7">
    <location>
        <begin position="1572"/>
        <end position="1586"/>
    </location>
</feature>
<feature type="region of interest" description="Disordered" evidence="7">
    <location>
        <begin position="1281"/>
        <end position="1449"/>
    </location>
</feature>
<dbReference type="SMART" id="SM00490">
    <property type="entry name" value="HELICc"/>
    <property type="match status" value="1"/>
</dbReference>
<feature type="compositionally biased region" description="Acidic residues" evidence="7">
    <location>
        <begin position="1022"/>
        <end position="1038"/>
    </location>
</feature>
<dbReference type="EMBL" id="BSXT01001174">
    <property type="protein sequence ID" value="GMF39523.1"/>
    <property type="molecule type" value="Genomic_DNA"/>
</dbReference>
<dbReference type="Gene3D" id="3.40.50.10810">
    <property type="entry name" value="Tandem AAA-ATPase domain"/>
    <property type="match status" value="1"/>
</dbReference>
<dbReference type="SUPFAM" id="SSF52540">
    <property type="entry name" value="P-loop containing nucleoside triphosphate hydrolases"/>
    <property type="match status" value="2"/>
</dbReference>
<feature type="compositionally biased region" description="Low complexity" evidence="7">
    <location>
        <begin position="1344"/>
        <end position="1359"/>
    </location>
</feature>
<dbReference type="PROSITE" id="PS51192">
    <property type="entry name" value="HELICASE_ATP_BIND_1"/>
    <property type="match status" value="1"/>
</dbReference>
<comment type="subcellular location">
    <subcellularLocation>
        <location evidence="1">Nucleus</location>
    </subcellularLocation>
</comment>
<dbReference type="InterPro" id="IPR049730">
    <property type="entry name" value="SNF2/RAD54-like_C"/>
</dbReference>
<dbReference type="GO" id="GO:0042393">
    <property type="term" value="F:histone binding"/>
    <property type="evidence" value="ECO:0007669"/>
    <property type="project" value="TreeGrafter"/>
</dbReference>
<feature type="domain" description="Chromo" evidence="8">
    <location>
        <begin position="235"/>
        <end position="298"/>
    </location>
</feature>
<dbReference type="SUPFAM" id="SSF54160">
    <property type="entry name" value="Chromo domain-like"/>
    <property type="match status" value="2"/>
</dbReference>
<evidence type="ECO:0000256" key="6">
    <source>
        <dbReference type="ARBA" id="ARBA00023242"/>
    </source>
</evidence>
<dbReference type="OrthoDB" id="5857104at2759"/>
<dbReference type="InterPro" id="IPR001650">
    <property type="entry name" value="Helicase_C-like"/>
</dbReference>
<feature type="compositionally biased region" description="Polar residues" evidence="7">
    <location>
        <begin position="1289"/>
        <end position="1325"/>
    </location>
</feature>
<keyword evidence="3" id="KW-0547">Nucleotide-binding</keyword>
<feature type="compositionally biased region" description="Basic and acidic residues" evidence="7">
    <location>
        <begin position="1011"/>
        <end position="1021"/>
    </location>
</feature>
<evidence type="ECO:0000256" key="5">
    <source>
        <dbReference type="ARBA" id="ARBA00022840"/>
    </source>
</evidence>
<protein>
    <submittedName>
        <fullName evidence="11">Unnamed protein product</fullName>
    </submittedName>
</protein>
<dbReference type="InterPro" id="IPR023780">
    <property type="entry name" value="Chromo_domain"/>
</dbReference>
<dbReference type="GO" id="GO:0005524">
    <property type="term" value="F:ATP binding"/>
    <property type="evidence" value="ECO:0007669"/>
    <property type="project" value="UniProtKB-KW"/>
</dbReference>
<evidence type="ECO:0000313" key="11">
    <source>
        <dbReference type="EMBL" id="GMF39523.1"/>
    </source>
</evidence>
<feature type="region of interest" description="Disordered" evidence="7">
    <location>
        <begin position="1959"/>
        <end position="2079"/>
    </location>
</feature>
<evidence type="ECO:0000256" key="4">
    <source>
        <dbReference type="ARBA" id="ARBA00022801"/>
    </source>
</evidence>
<evidence type="ECO:0000256" key="2">
    <source>
        <dbReference type="ARBA" id="ARBA00022737"/>
    </source>
</evidence>
<dbReference type="PROSITE" id="PS50013">
    <property type="entry name" value="CHROMO_2"/>
    <property type="match status" value="2"/>
</dbReference>
<name>A0A9W6XJ89_9STRA</name>
<dbReference type="PANTHER" id="PTHR45623:SF11">
    <property type="entry name" value="KISMET, ISOFORM C"/>
    <property type="match status" value="1"/>
</dbReference>
<keyword evidence="12" id="KW-1185">Reference proteome</keyword>
<dbReference type="Pfam" id="PF00385">
    <property type="entry name" value="Chromo"/>
    <property type="match status" value="1"/>
</dbReference>
<keyword evidence="5" id="KW-0067">ATP-binding</keyword>
<feature type="compositionally biased region" description="Basic and acidic residues" evidence="7">
    <location>
        <begin position="1959"/>
        <end position="1968"/>
    </location>
</feature>
<proteinExistence type="predicted"/>
<dbReference type="PROSITE" id="PS51194">
    <property type="entry name" value="HELICASE_CTER"/>
    <property type="match status" value="1"/>
</dbReference>
<dbReference type="InterPro" id="IPR000330">
    <property type="entry name" value="SNF2_N"/>
</dbReference>
<dbReference type="SMART" id="SM00298">
    <property type="entry name" value="CHROMO"/>
    <property type="match status" value="2"/>
</dbReference>
<dbReference type="GO" id="GO:0016887">
    <property type="term" value="F:ATP hydrolysis activity"/>
    <property type="evidence" value="ECO:0007669"/>
    <property type="project" value="TreeGrafter"/>
</dbReference>
<dbReference type="GO" id="GO:0003682">
    <property type="term" value="F:chromatin binding"/>
    <property type="evidence" value="ECO:0007669"/>
    <property type="project" value="TreeGrafter"/>
</dbReference>
<keyword evidence="6" id="KW-0539">Nucleus</keyword>
<feature type="region of interest" description="Disordered" evidence="7">
    <location>
        <begin position="961"/>
        <end position="980"/>
    </location>
</feature>
<dbReference type="InterPro" id="IPR014001">
    <property type="entry name" value="Helicase_ATP-bd"/>
</dbReference>
<organism evidence="11 12">
    <name type="scientific">Phytophthora fragariaefolia</name>
    <dbReference type="NCBI Taxonomy" id="1490495"/>
    <lineage>
        <taxon>Eukaryota</taxon>
        <taxon>Sar</taxon>
        <taxon>Stramenopiles</taxon>
        <taxon>Oomycota</taxon>
        <taxon>Peronosporomycetes</taxon>
        <taxon>Peronosporales</taxon>
        <taxon>Peronosporaceae</taxon>
        <taxon>Phytophthora</taxon>
    </lineage>
</organism>
<feature type="domain" description="Chromo" evidence="8">
    <location>
        <begin position="147"/>
        <end position="223"/>
    </location>
</feature>
<keyword evidence="4" id="KW-0378">Hydrolase</keyword>
<dbReference type="InterPro" id="IPR038718">
    <property type="entry name" value="SNF2-like_sf"/>
</dbReference>
<dbReference type="GO" id="GO:0005634">
    <property type="term" value="C:nucleus"/>
    <property type="evidence" value="ECO:0007669"/>
    <property type="project" value="UniProtKB-SubCell"/>
</dbReference>
<feature type="region of interest" description="Disordered" evidence="7">
    <location>
        <begin position="995"/>
        <end position="1065"/>
    </location>
</feature>
<feature type="compositionally biased region" description="Low complexity" evidence="7">
    <location>
        <begin position="1403"/>
        <end position="1418"/>
    </location>
</feature>
<feature type="compositionally biased region" description="Basic residues" evidence="7">
    <location>
        <begin position="42"/>
        <end position="65"/>
    </location>
</feature>
<sequence>MMPEEDPNRRRSGRKRKPGPSFVDLSDDDFLMSSEEEEKPKPKPKPKKKGATNSKAKGKGKRKRSSSNSSENVSGEDSEVEMVEVRAQPESDGFVIEKILGREVHTLKEWKKMCWNKNTRFLTHCSIFLPNEEEEKKEETQEHNDQQDSEKPTLAEPSTPKASTDDDEVEDAGEERFLIKWKGLSYLHTSWQTGDELLETDKNAKGKIQRFREKEHRAIYSQEVLGDEYFNPEFRSVDRILEIRDRPLDDFAPDDTVDTEQKFQYFYVKWKALPYDEITWEREDDVGDDAAVKQYNDRIVRAAKRFRKVALAKHIPHNKRKNFRGYTAEAPPPSRKEQTFQLRDYQLTGVNWMLFNWYQKRNSMLADEMGLGKTVQTVMYINHLAVVERTPNPFIIVAPLSTLGHWQREFDSWTNLNAVVYHGSANARSILQNYEFFLSEDELQRANELIGKKSSKNNGKKSSPRPKRNCYRFDVLITTFEMASATDLYKLAQIDWQLMVVDEAHRLKNRNSKLSNILHTKFTYENMLLLTGTPLQNNVEELWVLLNFLDDKKFNSKQDFLESFGELTDSAQVEHLHSELKPYLLRRMKEDVEKSLAPKEETIIEVELTVLQKQYYRAIYEKNTEFLSRGGRKGDTPSLMNVLMELRKCCNHPFLVKGVEEREVKRLAKQTSVSKEEIQRQIRESLVDTSGKLVLLDKLLPRLKETGHRVLIFSQFKMMLDIIQDYLALRRYNCERIDGNITGNERQSAIDRFSREDSNSFIMLLSTRAGGVGINLTAADTVIIYDSDWNPQNDLQAQARCHRIGQKKSVKIYRLLSSKTYELHMFHKASLKLGLDQAVLGGIKNDDPVAKLKGSTKKSKPNERMSKEEIENLLKHGAYEMFKEQDSEAEAASKKFGEESIDQILSRSTTIVHDPTRDVDGNDKKNAMSSFSKATFVSSTNPDEEVDIDDPNFWTKVIGLNGVEEQKKEEPSPLQKRRCRRKVKSYLIDDDKAFLMDDSGDETSTSKKPKSRELGVQKDEEFVFSDDDDDDDDDDDSSDALITKDDLEGAQGKNGKTGKRKRTQQPTIPIFYQAERIADLLATFGYGRWDDMKRFSPPLQAYTDKEIIRFAQEYIACLVRVTTATAVFQRIGLDLDPSRVYIVSTMTPPVHMGNASPIERYANELSSTCRRFNFLSAMLQDMKVSNLLAVAIPPRIWITDFQSRAARGSKSKLQQIDTMYNLSRFVETKCVPTAPLVALIKELQKVGDEAQVREMIESGTLPPTSISADEVAKSAEILAERKNDGVVNEPSSVEASDAQSDSPESTDNKEGSINNNEQTSPSGVDTPNRDEPKAVSALPTPSGPAASEPSAASESSASADTKETLADDASVSVPTPEASTSEIPTENTTNSVSESSRDEEANTTSTSSSDAGAGMSTSITESEDIPGASTSTMGDKVSSALPDTSAPTDVAKSLTPVEASKEQQPIVDPAKLNAERKLVMRILQALPPVASTEPVAPWWISRVDDVLLLMYVCRDGWIKGRTLPIRMVDSSTLFGDRAKRYPTSEWPTLAGLNRRIKVLLHVWSVFKKTKPTVPPAAPARPTPTPLKAPIGVTSAKQQQRLQFKIRQQLRLQQQEQQRAQQSRHYSSASFHGSRHNQFAKLMFSYGIPDVSTCRDNRERNEKWRYFLQDSQLGIGHYPLEELLAEALDLERVCRRRLSSDVDGMVTEPSQENSILGGKRGFWLLTTTQCRRLLHRVDLFRLLRTQILVLPPAQLVELVSRVVRAQTASTDYPAWWSCPRHDILLLQGVECYGLDEHLASVWKLPLFNSANTTSAFPSSSWVENYVTSLSLACRNLIVKARSYRSPSSGYAGGPSGEAPTTLDRYSSRSEPTKEGETRRRVRDIRGMREEDPYFVPTVRLRQLIESNAARDKARSDNPHADTKTKENQLKLVDEVKTKLTNTEETALMQQEDPYESARIKDEMELEGKHVSPACSSSDDLEEKAAPAGDEVIELESDDGDKYGEEKQEVDDVATSSSRIKDSARQNRPAAGGATAKSKEKQSTQSEDKDVAAAAAKAEQQQSVVRPWDVIVIDSSDDDSD</sequence>
<dbReference type="PANTHER" id="PTHR45623">
    <property type="entry name" value="CHROMODOMAIN-HELICASE-DNA-BINDING PROTEIN 3-RELATED-RELATED"/>
    <property type="match status" value="1"/>
</dbReference>
<evidence type="ECO:0000259" key="9">
    <source>
        <dbReference type="PROSITE" id="PS51192"/>
    </source>
</evidence>
<dbReference type="Pfam" id="PF00176">
    <property type="entry name" value="SNF2-rel_dom"/>
    <property type="match status" value="1"/>
</dbReference>